<dbReference type="EMBL" id="JAIVFQ010000183">
    <property type="protein sequence ID" value="MCC5605010.1"/>
    <property type="molecule type" value="Genomic_DNA"/>
</dbReference>
<sequence length="79" mass="9024">MTKPNFAAMNKSQLKAYLLEHRNDAEAFHALMDKVASEPNQTFYTVEEVGKLQELIDDRRHLKSVNSEQLSVSDEEGDN</sequence>
<keyword evidence="2" id="KW-1185">Reference proteome</keyword>
<accession>A0ABS8IMP0</accession>
<reference evidence="1 2" key="1">
    <citation type="journal article" date="2021" name="Microorganisms">
        <title>Genome Evolution of Filamentous Cyanobacterium Nostoc Species: From Facultative Symbiosis to Free Living.</title>
        <authorList>
            <person name="Huo D."/>
            <person name="Li H."/>
            <person name="Cai F."/>
            <person name="Guo X."/>
            <person name="Qiao Z."/>
            <person name="Wang W."/>
            <person name="Yu G."/>
            <person name="Li R."/>
        </authorList>
    </citation>
    <scope>NUCLEOTIDE SEQUENCE [LARGE SCALE GENOMIC DNA]</scope>
    <source>
        <strain evidence="1 2">CHAB 5714</strain>
    </source>
</reference>
<proteinExistence type="predicted"/>
<evidence type="ECO:0000313" key="2">
    <source>
        <dbReference type="Proteomes" id="UP001199525"/>
    </source>
</evidence>
<dbReference type="Proteomes" id="UP001199525">
    <property type="component" value="Unassembled WGS sequence"/>
</dbReference>
<name>A0ABS8IMP0_9NOSO</name>
<dbReference type="RefSeq" id="WP_229491177.1">
    <property type="nucleotide sequence ID" value="NZ_JAIVFQ010000183.1"/>
</dbReference>
<comment type="caution">
    <text evidence="1">The sequence shown here is derived from an EMBL/GenBank/DDBJ whole genome shotgun (WGS) entry which is preliminary data.</text>
</comment>
<gene>
    <name evidence="1" type="ORF">LC586_39285</name>
</gene>
<dbReference type="InterPro" id="IPR054053">
    <property type="entry name" value="DUF6887"/>
</dbReference>
<organism evidence="1 2">
    <name type="scientific">Nostoc favosum CHAB5714</name>
    <dbReference type="NCBI Taxonomy" id="2780399"/>
    <lineage>
        <taxon>Bacteria</taxon>
        <taxon>Bacillati</taxon>
        <taxon>Cyanobacteriota</taxon>
        <taxon>Cyanophyceae</taxon>
        <taxon>Nostocales</taxon>
        <taxon>Nostocaceae</taxon>
        <taxon>Nostoc</taxon>
        <taxon>Nostoc favosum</taxon>
    </lineage>
</organism>
<evidence type="ECO:0000313" key="1">
    <source>
        <dbReference type="EMBL" id="MCC5605010.1"/>
    </source>
</evidence>
<dbReference type="Pfam" id="PF21826">
    <property type="entry name" value="DUF6887"/>
    <property type="match status" value="1"/>
</dbReference>
<protein>
    <submittedName>
        <fullName evidence="1">Uncharacterized protein</fullName>
    </submittedName>
</protein>